<sequence>MPHLTHPQRQLLQHFAPRLSQSVIAKYLGVHRSTISRELKRYSINGVYNAMYASFARKQKRAIANGLMMRTGMRYGLVTFYKKISMRLPNPYRFWRRRVRPACLTYTSVDTTHNVETLHATSVPTCKPDQTDKSIKTSVSNETSSPMVAHCFSCGHTNRIATPKPTIIADPTDHTATEGIIFWRRGLGSNRLAHQ</sequence>
<evidence type="ECO:0000259" key="1">
    <source>
        <dbReference type="Pfam" id="PF13936"/>
    </source>
</evidence>
<reference evidence="2 3" key="1">
    <citation type="submission" date="2021-12" db="EMBL/GenBank/DDBJ databases">
        <title>Genome sequencing of bacteria with rrn-lacking chromosome and rrn-plasmid.</title>
        <authorList>
            <person name="Anda M."/>
            <person name="Iwasaki W."/>
        </authorList>
    </citation>
    <scope>NUCLEOTIDE SEQUENCE [LARGE SCALE GENOMIC DNA]</scope>
    <source>
        <strain evidence="2 3">NBRC 101262</strain>
        <plasmid evidence="2 3">pPP1</plasmid>
    </source>
</reference>
<geneLocation type="plasmid" evidence="2 3">
    <name>pPP1</name>
</geneLocation>
<evidence type="ECO:0000313" key="3">
    <source>
        <dbReference type="Proteomes" id="UP001354989"/>
    </source>
</evidence>
<protein>
    <recommendedName>
        <fullName evidence="1">Transposase IS30-like HTH domain-containing protein</fullName>
    </recommendedName>
</protein>
<organism evidence="2 3">
    <name type="scientific">Persicobacter psychrovividus</name>
    <dbReference type="NCBI Taxonomy" id="387638"/>
    <lineage>
        <taxon>Bacteria</taxon>
        <taxon>Pseudomonadati</taxon>
        <taxon>Bacteroidota</taxon>
        <taxon>Cytophagia</taxon>
        <taxon>Cytophagales</taxon>
        <taxon>Persicobacteraceae</taxon>
        <taxon>Persicobacter</taxon>
    </lineage>
</organism>
<dbReference type="Pfam" id="PF13936">
    <property type="entry name" value="HTH_38"/>
    <property type="match status" value="1"/>
</dbReference>
<feature type="domain" description="Transposase IS30-like HTH" evidence="1">
    <location>
        <begin position="19"/>
        <end position="41"/>
    </location>
</feature>
<accession>A0ABM7VID3</accession>
<dbReference type="Proteomes" id="UP001354989">
    <property type="component" value="Plasmid pPP1"/>
</dbReference>
<evidence type="ECO:0000313" key="2">
    <source>
        <dbReference type="EMBL" id="BDD00735.1"/>
    </source>
</evidence>
<keyword evidence="2" id="KW-0614">Plasmid</keyword>
<keyword evidence="3" id="KW-1185">Reference proteome</keyword>
<dbReference type="EMBL" id="AP025293">
    <property type="protein sequence ID" value="BDD00735.1"/>
    <property type="molecule type" value="Genomic_DNA"/>
</dbReference>
<proteinExistence type="predicted"/>
<dbReference type="InterPro" id="IPR025246">
    <property type="entry name" value="IS30-like_HTH"/>
</dbReference>
<name>A0ABM7VID3_9BACT</name>
<gene>
    <name evidence="2" type="ORF">PEPS_30150</name>
</gene>
<dbReference type="RefSeq" id="WP_338398536.1">
    <property type="nucleotide sequence ID" value="NZ_AP025293.1"/>
</dbReference>